<reference evidence="3 4" key="1">
    <citation type="journal article" date="2014" name="Int. J. Syst. Evol. Microbiol.">
        <title>Complete genome sequence of Corynebacterium casei LMG S-19264T (=DSM 44701T), isolated from a smear-ripened cheese.</title>
        <authorList>
            <consortium name="US DOE Joint Genome Institute (JGI-PGF)"/>
            <person name="Walter F."/>
            <person name="Albersmeier A."/>
            <person name="Kalinowski J."/>
            <person name="Ruckert C."/>
        </authorList>
    </citation>
    <scope>NUCLEOTIDE SEQUENCE [LARGE SCALE GENOMIC DNA]</scope>
    <source>
        <strain evidence="3 4">KCTC 12866</strain>
    </source>
</reference>
<dbReference type="SUPFAM" id="SSF52317">
    <property type="entry name" value="Class I glutamine amidotransferase-like"/>
    <property type="match status" value="1"/>
</dbReference>
<evidence type="ECO:0000256" key="1">
    <source>
        <dbReference type="SAM" id="SignalP"/>
    </source>
</evidence>
<gene>
    <name evidence="3" type="ORF">GCM10007390_44550</name>
</gene>
<dbReference type="InterPro" id="IPR000834">
    <property type="entry name" value="Peptidase_M14"/>
</dbReference>
<dbReference type="GO" id="GO:0008270">
    <property type="term" value="F:zinc ion binding"/>
    <property type="evidence" value="ECO:0007669"/>
    <property type="project" value="InterPro"/>
</dbReference>
<accession>A0A8J3DCW9</accession>
<protein>
    <submittedName>
        <fullName evidence="3">Peptidase M14</fullName>
    </submittedName>
</protein>
<dbReference type="CDD" id="cd06238">
    <property type="entry name" value="M14-like"/>
    <property type="match status" value="1"/>
</dbReference>
<dbReference type="InterPro" id="IPR029062">
    <property type="entry name" value="Class_I_gatase-like"/>
</dbReference>
<dbReference type="AlphaFoldDB" id="A0A8J3DCW9"/>
<keyword evidence="1" id="KW-0732">Signal</keyword>
<dbReference type="GO" id="GO:0004181">
    <property type="term" value="F:metallocarboxypeptidase activity"/>
    <property type="evidence" value="ECO:0007669"/>
    <property type="project" value="InterPro"/>
</dbReference>
<evidence type="ECO:0000313" key="4">
    <source>
        <dbReference type="Proteomes" id="UP000598271"/>
    </source>
</evidence>
<dbReference type="EMBL" id="BMXF01000005">
    <property type="protein sequence ID" value="GHB84381.1"/>
    <property type="molecule type" value="Genomic_DNA"/>
</dbReference>
<sequence>MKKYLLLLLTLVGTFTLQAQVADSYYLPTNITYDPAIPTPQQFLGYQVGEWHVTHDQRVAYMNKLAELSNRITLAEYARTYEQRPLLLLTITNPANHANLENIRTEHLKLTDPAQSGGLKTANMPAVVWMGYSVHGNEPSGANASLLSAYYLAAAQGAEIDSLLRECVILLDPCINPDGGNRFASWVNTHKSITQVSDPAAREYNEVWPGGRTNHYWFDLNRDWLYTQHPESQGRMVKYHAWKPNILTDHHEMGGNSTFFFQPGVASRTHPLTPRLNIDLTAKIGAYHAAELDKIGSYYYTQENYDDFYYGKGSTYPDVNGSIGILFEQASSRGHAQETNNGLLTFPFTIRNQFTATLSTLRAARAMRVELLDYMRDFYKSTNEPVKAYVFGGSNDRARTWEMVNILRRNDIAVHELAKDETLEGRKFPKDNAFVVPLDQSQRKVVKAIFEKRTEFEDSLFYDISAWAMPLTFNVPYVESKANISLGKKLTENPFPAGKVVGKTAYSYLFEWDSYFAPRTLYELQKRGYRTKTAAQPLIVSIDGKPREFDYGTIQIQVHDHNPDSTYQLLQRLAARDGVDFYASGTGLTSSGIDFGSENFKTMRQPKPLMLVGAGVNSNDAGEVWHLLDQRIKVPLTMADMGSFNRLDLSEYNTLILVSGNYGSLSVDKIRDWVRAGGVLIAMTDANEWLAEKGLSTLKLKAIPNDTTGPKLYALADLYQGAQVTGGAIFQVKLDLTHPLAYGYKEPMLNVFRDHNNFVQPIKDPYGAPAIYTDSPLVSGYMSARNQKLIRNSPAIVCNNLGSGKVIALLDNPNFRAFWYGTNKIFLNALFFGSQISSGRFGGGAQE</sequence>
<keyword evidence="4" id="KW-1185">Reference proteome</keyword>
<feature type="signal peptide" evidence="1">
    <location>
        <begin position="1"/>
        <end position="19"/>
    </location>
</feature>
<dbReference type="Pfam" id="PF00246">
    <property type="entry name" value="Peptidase_M14"/>
    <property type="match status" value="1"/>
</dbReference>
<dbReference type="Proteomes" id="UP000598271">
    <property type="component" value="Unassembled WGS sequence"/>
</dbReference>
<comment type="caution">
    <text evidence="3">The sequence shown here is derived from an EMBL/GenBank/DDBJ whole genome shotgun (WGS) entry which is preliminary data.</text>
</comment>
<feature type="domain" description="Peptidase M14" evidence="2">
    <location>
        <begin position="60"/>
        <end position="227"/>
    </location>
</feature>
<dbReference type="SUPFAM" id="SSF53187">
    <property type="entry name" value="Zn-dependent exopeptidases"/>
    <property type="match status" value="1"/>
</dbReference>
<proteinExistence type="predicted"/>
<dbReference type="RefSeq" id="WP_189567555.1">
    <property type="nucleotide sequence ID" value="NZ_BMXF01000005.1"/>
</dbReference>
<feature type="chain" id="PRO_5035275400" evidence="1">
    <location>
        <begin position="20"/>
        <end position="847"/>
    </location>
</feature>
<evidence type="ECO:0000259" key="2">
    <source>
        <dbReference type="Pfam" id="PF00246"/>
    </source>
</evidence>
<dbReference type="GO" id="GO:0006508">
    <property type="term" value="P:proteolysis"/>
    <property type="evidence" value="ECO:0007669"/>
    <property type="project" value="InterPro"/>
</dbReference>
<name>A0A8J3DCW9_9BACT</name>
<organism evidence="3 4">
    <name type="scientific">Persicitalea jodogahamensis</name>
    <dbReference type="NCBI Taxonomy" id="402147"/>
    <lineage>
        <taxon>Bacteria</taxon>
        <taxon>Pseudomonadati</taxon>
        <taxon>Bacteroidota</taxon>
        <taxon>Cytophagia</taxon>
        <taxon>Cytophagales</taxon>
        <taxon>Spirosomataceae</taxon>
        <taxon>Persicitalea</taxon>
    </lineage>
</organism>
<evidence type="ECO:0000313" key="3">
    <source>
        <dbReference type="EMBL" id="GHB84381.1"/>
    </source>
</evidence>
<dbReference type="Gene3D" id="3.40.630.10">
    <property type="entry name" value="Zn peptidases"/>
    <property type="match status" value="1"/>
</dbReference>